<evidence type="ECO:0000313" key="1">
    <source>
        <dbReference type="EMBL" id="OCT80026.1"/>
    </source>
</evidence>
<dbReference type="EMBL" id="CM004474">
    <property type="protein sequence ID" value="OCT80026.1"/>
    <property type="molecule type" value="Genomic_DNA"/>
</dbReference>
<gene>
    <name evidence="1" type="ORF">XELAEV_18026843mg</name>
</gene>
<accession>A0A974HJQ6</accession>
<proteinExistence type="predicted"/>
<dbReference type="AlphaFoldDB" id="A0A974HJQ6"/>
<dbReference type="Proteomes" id="UP000694892">
    <property type="component" value="Chromosome 5L"/>
</dbReference>
<evidence type="ECO:0000313" key="2">
    <source>
        <dbReference type="Proteomes" id="UP000694892"/>
    </source>
</evidence>
<organism evidence="1 2">
    <name type="scientific">Xenopus laevis</name>
    <name type="common">African clawed frog</name>
    <dbReference type="NCBI Taxonomy" id="8355"/>
    <lineage>
        <taxon>Eukaryota</taxon>
        <taxon>Metazoa</taxon>
        <taxon>Chordata</taxon>
        <taxon>Craniata</taxon>
        <taxon>Vertebrata</taxon>
        <taxon>Euteleostomi</taxon>
        <taxon>Amphibia</taxon>
        <taxon>Batrachia</taxon>
        <taxon>Anura</taxon>
        <taxon>Pipoidea</taxon>
        <taxon>Pipidae</taxon>
        <taxon>Xenopodinae</taxon>
        <taxon>Xenopus</taxon>
        <taxon>Xenopus</taxon>
    </lineage>
</organism>
<reference evidence="2" key="1">
    <citation type="journal article" date="2016" name="Nature">
        <title>Genome evolution in the allotetraploid frog Xenopus laevis.</title>
        <authorList>
            <person name="Session A.M."/>
            <person name="Uno Y."/>
            <person name="Kwon T."/>
            <person name="Chapman J.A."/>
            <person name="Toyoda A."/>
            <person name="Takahashi S."/>
            <person name="Fukui A."/>
            <person name="Hikosaka A."/>
            <person name="Suzuki A."/>
            <person name="Kondo M."/>
            <person name="van Heeringen S.J."/>
            <person name="Quigley I."/>
            <person name="Heinz S."/>
            <person name="Ogino H."/>
            <person name="Ochi H."/>
            <person name="Hellsten U."/>
            <person name="Lyons J.B."/>
            <person name="Simakov O."/>
            <person name="Putnam N."/>
            <person name="Stites J."/>
            <person name="Kuroki Y."/>
            <person name="Tanaka T."/>
            <person name="Michiue T."/>
            <person name="Watanabe M."/>
            <person name="Bogdanovic O."/>
            <person name="Lister R."/>
            <person name="Georgiou G."/>
            <person name="Paranjpe S.S."/>
            <person name="van Kruijsbergen I."/>
            <person name="Shu S."/>
            <person name="Carlson J."/>
            <person name="Kinoshita T."/>
            <person name="Ohta Y."/>
            <person name="Mawaribuchi S."/>
            <person name="Jenkins J."/>
            <person name="Grimwood J."/>
            <person name="Schmutz J."/>
            <person name="Mitros T."/>
            <person name="Mozaffari S.V."/>
            <person name="Suzuki Y."/>
            <person name="Haramoto Y."/>
            <person name="Yamamoto T.S."/>
            <person name="Takagi C."/>
            <person name="Heald R."/>
            <person name="Miller K."/>
            <person name="Haudenschild C."/>
            <person name="Kitzman J."/>
            <person name="Nakayama T."/>
            <person name="Izutsu Y."/>
            <person name="Robert J."/>
            <person name="Fortriede J."/>
            <person name="Burns K."/>
            <person name="Lotay V."/>
            <person name="Karimi K."/>
            <person name="Yasuoka Y."/>
            <person name="Dichmann D.S."/>
            <person name="Flajnik M.F."/>
            <person name="Houston D.W."/>
            <person name="Shendure J."/>
            <person name="DuPasquier L."/>
            <person name="Vize P.D."/>
            <person name="Zorn A.M."/>
            <person name="Ito M."/>
            <person name="Marcotte E.M."/>
            <person name="Wallingford J.B."/>
            <person name="Ito Y."/>
            <person name="Asashima M."/>
            <person name="Ueno N."/>
            <person name="Matsuda Y."/>
            <person name="Veenstra G.J."/>
            <person name="Fujiyama A."/>
            <person name="Harland R.M."/>
            <person name="Taira M."/>
            <person name="Rokhsar D.S."/>
        </authorList>
    </citation>
    <scope>NUCLEOTIDE SEQUENCE [LARGE SCALE GENOMIC DNA]</scope>
    <source>
        <strain evidence="2">J</strain>
    </source>
</reference>
<name>A0A974HJQ6_XENLA</name>
<protein>
    <submittedName>
        <fullName evidence="1">Uncharacterized protein</fullName>
    </submittedName>
</protein>
<sequence>MECKNTRNICSLPSIRGTGLRIEQIINPNYRYQLHQAKKLNRERTTTTYVQLANCKHRPLSDLRATLLE</sequence>